<accession>A0ABN1LJH9</accession>
<name>A0ABN1LJH9_9CLOT</name>
<dbReference type="RefSeq" id="WP_346025814.1">
    <property type="nucleotide sequence ID" value="NZ_BAAACO010000001.1"/>
</dbReference>
<evidence type="ECO:0000313" key="1">
    <source>
        <dbReference type="EMBL" id="GAA0856804.1"/>
    </source>
</evidence>
<reference evidence="1 2" key="1">
    <citation type="journal article" date="2019" name="Int. J. Syst. Evol. Microbiol.">
        <title>The Global Catalogue of Microorganisms (GCM) 10K type strain sequencing project: providing services to taxonomists for standard genome sequencing and annotation.</title>
        <authorList>
            <consortium name="The Broad Institute Genomics Platform"/>
            <consortium name="The Broad Institute Genome Sequencing Center for Infectious Disease"/>
            <person name="Wu L."/>
            <person name="Ma J."/>
        </authorList>
    </citation>
    <scope>NUCLEOTIDE SEQUENCE [LARGE SCALE GENOMIC DNA]</scope>
    <source>
        <strain evidence="1 2">JCM 6485</strain>
    </source>
</reference>
<keyword evidence="2" id="KW-1185">Reference proteome</keyword>
<dbReference type="EMBL" id="BAAACO010000001">
    <property type="protein sequence ID" value="GAA0856804.1"/>
    <property type="molecule type" value="Genomic_DNA"/>
</dbReference>
<comment type="caution">
    <text evidence="1">The sequence shown here is derived from an EMBL/GenBank/DDBJ whole genome shotgun (WGS) entry which is preliminary data.</text>
</comment>
<dbReference type="Proteomes" id="UP001501764">
    <property type="component" value="Unassembled WGS sequence"/>
</dbReference>
<protein>
    <submittedName>
        <fullName evidence="1">Uncharacterized protein</fullName>
    </submittedName>
</protein>
<gene>
    <name evidence="1" type="ORF">GCM10008916_07890</name>
</gene>
<sequence>MRDTLDIAVDISNITQDKANITGKDYKELIEEKVPWYRPK</sequence>
<evidence type="ECO:0000313" key="2">
    <source>
        <dbReference type="Proteomes" id="UP001501764"/>
    </source>
</evidence>
<organism evidence="1 2">
    <name type="scientific">Clostridium nitritogenes</name>
    <dbReference type="NCBI Taxonomy" id="83340"/>
    <lineage>
        <taxon>Bacteria</taxon>
        <taxon>Bacillati</taxon>
        <taxon>Bacillota</taxon>
        <taxon>Clostridia</taxon>
        <taxon>Eubacteriales</taxon>
        <taxon>Clostridiaceae</taxon>
        <taxon>Clostridium</taxon>
    </lineage>
</organism>
<proteinExistence type="predicted"/>